<accession>A0A0V0YKW1</accession>
<protein>
    <submittedName>
        <fullName evidence="1">Uncharacterized protein</fullName>
    </submittedName>
</protein>
<evidence type="ECO:0000313" key="1">
    <source>
        <dbReference type="EMBL" id="KRY00975.1"/>
    </source>
</evidence>
<dbReference type="EMBL" id="JYDU01000005">
    <property type="protein sequence ID" value="KRY00975.1"/>
    <property type="molecule type" value="Genomic_DNA"/>
</dbReference>
<proteinExistence type="predicted"/>
<dbReference type="STRING" id="6337.A0A0V0YKW1"/>
<name>A0A0V0YKW1_TRIPS</name>
<reference evidence="1 2" key="1">
    <citation type="submission" date="2015-01" db="EMBL/GenBank/DDBJ databases">
        <title>Evolution of Trichinella species and genotypes.</title>
        <authorList>
            <person name="Korhonen P.K."/>
            <person name="Edoardo P."/>
            <person name="Giuseppe L.R."/>
            <person name="Gasser R.B."/>
        </authorList>
    </citation>
    <scope>NUCLEOTIDE SEQUENCE [LARGE SCALE GENOMIC DNA]</scope>
    <source>
        <strain evidence="1">ISS141</strain>
    </source>
</reference>
<dbReference type="AlphaFoldDB" id="A0A0V0YKW1"/>
<dbReference type="Proteomes" id="UP000054815">
    <property type="component" value="Unassembled WGS sequence"/>
</dbReference>
<evidence type="ECO:0000313" key="2">
    <source>
        <dbReference type="Proteomes" id="UP000054815"/>
    </source>
</evidence>
<sequence>MRGTVVEEEGELDERERKSCGRCDTVVSLCLRLFNKLICCAARNMENQIARRRREFFRQHLVILRAFFMADVTSGKPQMDNVQATVLGLSLPNLFDDGDFKRWLLHFEVFAEARRSEITSLDEALGRVQLSRSIDGQLDAQPTATTQ</sequence>
<gene>
    <name evidence="1" type="ORF">T4E_7545</name>
</gene>
<organism evidence="1 2">
    <name type="scientific">Trichinella pseudospiralis</name>
    <name type="common">Parasitic roundworm</name>
    <dbReference type="NCBI Taxonomy" id="6337"/>
    <lineage>
        <taxon>Eukaryota</taxon>
        <taxon>Metazoa</taxon>
        <taxon>Ecdysozoa</taxon>
        <taxon>Nematoda</taxon>
        <taxon>Enoplea</taxon>
        <taxon>Dorylaimia</taxon>
        <taxon>Trichinellida</taxon>
        <taxon>Trichinellidae</taxon>
        <taxon>Trichinella</taxon>
    </lineage>
</organism>
<comment type="caution">
    <text evidence="1">The sequence shown here is derived from an EMBL/GenBank/DDBJ whole genome shotgun (WGS) entry which is preliminary data.</text>
</comment>